<evidence type="ECO:0000313" key="1">
    <source>
        <dbReference type="EMBL" id="KAK9020946.1"/>
    </source>
</evidence>
<gene>
    <name evidence="1" type="ORF">V6N11_010958</name>
</gene>
<proteinExistence type="predicted"/>
<sequence>MRVEPQRTPVMQCVEVDGQIPRSSDLLLSPENCDNDNMGAVRSDRVSMETLVPDSFDEIESIPIDRIWKANVREDLRVLTMDIQGWGSDESVGLVQRITKA</sequence>
<reference evidence="1 2" key="1">
    <citation type="journal article" date="2024" name="G3 (Bethesda)">
        <title>Genome assembly of Hibiscus sabdariffa L. provides insights into metabolisms of medicinal natural products.</title>
        <authorList>
            <person name="Kim T."/>
        </authorList>
    </citation>
    <scope>NUCLEOTIDE SEQUENCE [LARGE SCALE GENOMIC DNA]</scope>
    <source>
        <strain evidence="1">TK-2024</strain>
        <tissue evidence="1">Old leaves</tissue>
    </source>
</reference>
<protein>
    <submittedName>
        <fullName evidence="1">Uncharacterized protein</fullName>
    </submittedName>
</protein>
<comment type="caution">
    <text evidence="1">The sequence shown here is derived from an EMBL/GenBank/DDBJ whole genome shotgun (WGS) entry which is preliminary data.</text>
</comment>
<name>A0ABR2S7G4_9ROSI</name>
<organism evidence="1 2">
    <name type="scientific">Hibiscus sabdariffa</name>
    <name type="common">roselle</name>
    <dbReference type="NCBI Taxonomy" id="183260"/>
    <lineage>
        <taxon>Eukaryota</taxon>
        <taxon>Viridiplantae</taxon>
        <taxon>Streptophyta</taxon>
        <taxon>Embryophyta</taxon>
        <taxon>Tracheophyta</taxon>
        <taxon>Spermatophyta</taxon>
        <taxon>Magnoliopsida</taxon>
        <taxon>eudicotyledons</taxon>
        <taxon>Gunneridae</taxon>
        <taxon>Pentapetalae</taxon>
        <taxon>rosids</taxon>
        <taxon>malvids</taxon>
        <taxon>Malvales</taxon>
        <taxon>Malvaceae</taxon>
        <taxon>Malvoideae</taxon>
        <taxon>Hibiscus</taxon>
    </lineage>
</organism>
<keyword evidence="2" id="KW-1185">Reference proteome</keyword>
<dbReference type="Proteomes" id="UP001396334">
    <property type="component" value="Unassembled WGS sequence"/>
</dbReference>
<evidence type="ECO:0000313" key="2">
    <source>
        <dbReference type="Proteomes" id="UP001396334"/>
    </source>
</evidence>
<dbReference type="EMBL" id="JBBPBN010000016">
    <property type="protein sequence ID" value="KAK9020946.1"/>
    <property type="molecule type" value="Genomic_DNA"/>
</dbReference>
<accession>A0ABR2S7G4</accession>